<dbReference type="InterPro" id="IPR011701">
    <property type="entry name" value="MFS"/>
</dbReference>
<feature type="transmembrane region" description="Helical" evidence="5">
    <location>
        <begin position="304"/>
        <end position="322"/>
    </location>
</feature>
<feature type="transmembrane region" description="Helical" evidence="5">
    <location>
        <begin position="181"/>
        <end position="204"/>
    </location>
</feature>
<comment type="caution">
    <text evidence="7">The sequence shown here is derived from an EMBL/GenBank/DDBJ whole genome shotgun (WGS) entry which is preliminary data.</text>
</comment>
<dbReference type="PANTHER" id="PTHR23508:SF10">
    <property type="entry name" value="CARBOXYLIC ACID TRANSPORTER PROTEIN HOMOLOG"/>
    <property type="match status" value="1"/>
</dbReference>
<feature type="transmembrane region" description="Helical" evidence="5">
    <location>
        <begin position="328"/>
        <end position="347"/>
    </location>
</feature>
<feature type="transmembrane region" description="Helical" evidence="5">
    <location>
        <begin position="147"/>
        <end position="169"/>
    </location>
</feature>
<feature type="transmembrane region" description="Helical" evidence="5">
    <location>
        <begin position="398"/>
        <end position="416"/>
    </location>
</feature>
<feature type="domain" description="Major facilitator superfamily (MFS) profile" evidence="6">
    <location>
        <begin position="24"/>
        <end position="420"/>
    </location>
</feature>
<dbReference type="GO" id="GO:0005886">
    <property type="term" value="C:plasma membrane"/>
    <property type="evidence" value="ECO:0007669"/>
    <property type="project" value="TreeGrafter"/>
</dbReference>
<keyword evidence="8" id="KW-1185">Reference proteome</keyword>
<dbReference type="InterPro" id="IPR005829">
    <property type="entry name" value="Sugar_transporter_CS"/>
</dbReference>
<comment type="subcellular location">
    <subcellularLocation>
        <location evidence="1">Membrane</location>
        <topology evidence="1">Multi-pass membrane protein</topology>
    </subcellularLocation>
</comment>
<evidence type="ECO:0000256" key="1">
    <source>
        <dbReference type="ARBA" id="ARBA00004141"/>
    </source>
</evidence>
<evidence type="ECO:0000313" key="7">
    <source>
        <dbReference type="EMBL" id="GEP55912.1"/>
    </source>
</evidence>
<evidence type="ECO:0000256" key="4">
    <source>
        <dbReference type="ARBA" id="ARBA00023136"/>
    </source>
</evidence>
<dbReference type="PROSITE" id="PS00216">
    <property type="entry name" value="SUGAR_TRANSPORT_1"/>
    <property type="match status" value="1"/>
</dbReference>
<keyword evidence="2 5" id="KW-0812">Transmembrane</keyword>
<protein>
    <submittedName>
        <fullName evidence="7">MFS transporter</fullName>
    </submittedName>
</protein>
<feature type="transmembrane region" description="Helical" evidence="5">
    <location>
        <begin position="277"/>
        <end position="297"/>
    </location>
</feature>
<dbReference type="InterPro" id="IPR036259">
    <property type="entry name" value="MFS_trans_sf"/>
</dbReference>
<accession>A0A512NAC5</accession>
<dbReference type="PROSITE" id="PS50850">
    <property type="entry name" value="MFS"/>
    <property type="match status" value="1"/>
</dbReference>
<reference evidence="7 8" key="1">
    <citation type="submission" date="2019-07" db="EMBL/GenBank/DDBJ databases">
        <title>Whole genome shotgun sequence of Reyranella soli NBRC 108950.</title>
        <authorList>
            <person name="Hosoyama A."/>
            <person name="Uohara A."/>
            <person name="Ohji S."/>
            <person name="Ichikawa N."/>
        </authorList>
    </citation>
    <scope>NUCLEOTIDE SEQUENCE [LARGE SCALE GENOMIC DNA]</scope>
    <source>
        <strain evidence="7 8">NBRC 108950</strain>
    </source>
</reference>
<evidence type="ECO:0000313" key="8">
    <source>
        <dbReference type="Proteomes" id="UP000321058"/>
    </source>
</evidence>
<proteinExistence type="predicted"/>
<keyword evidence="4 5" id="KW-0472">Membrane</keyword>
<dbReference type="EMBL" id="BKAJ01000048">
    <property type="protein sequence ID" value="GEP55912.1"/>
    <property type="molecule type" value="Genomic_DNA"/>
</dbReference>
<feature type="transmembrane region" description="Helical" evidence="5">
    <location>
        <begin position="236"/>
        <end position="257"/>
    </location>
</feature>
<gene>
    <name evidence="7" type="ORF">RSO01_30780</name>
</gene>
<dbReference type="GO" id="GO:0046943">
    <property type="term" value="F:carboxylic acid transmembrane transporter activity"/>
    <property type="evidence" value="ECO:0007669"/>
    <property type="project" value="TreeGrafter"/>
</dbReference>
<feature type="transmembrane region" description="Helical" evidence="5">
    <location>
        <begin position="367"/>
        <end position="386"/>
    </location>
</feature>
<keyword evidence="3 5" id="KW-1133">Transmembrane helix</keyword>
<dbReference type="Proteomes" id="UP000321058">
    <property type="component" value="Unassembled WGS sequence"/>
</dbReference>
<evidence type="ECO:0000256" key="2">
    <source>
        <dbReference type="ARBA" id="ARBA00022692"/>
    </source>
</evidence>
<feature type="transmembrane region" description="Helical" evidence="5">
    <location>
        <begin position="57"/>
        <end position="75"/>
    </location>
</feature>
<dbReference type="InterPro" id="IPR020846">
    <property type="entry name" value="MFS_dom"/>
</dbReference>
<dbReference type="Pfam" id="PF07690">
    <property type="entry name" value="MFS_1"/>
    <property type="match status" value="1"/>
</dbReference>
<organism evidence="7 8">
    <name type="scientific">Reyranella soli</name>
    <dbReference type="NCBI Taxonomy" id="1230389"/>
    <lineage>
        <taxon>Bacteria</taxon>
        <taxon>Pseudomonadati</taxon>
        <taxon>Pseudomonadota</taxon>
        <taxon>Alphaproteobacteria</taxon>
        <taxon>Hyphomicrobiales</taxon>
        <taxon>Reyranellaceae</taxon>
        <taxon>Reyranella</taxon>
    </lineage>
</organism>
<dbReference type="AlphaFoldDB" id="A0A512NAC5"/>
<feature type="transmembrane region" description="Helical" evidence="5">
    <location>
        <begin position="22"/>
        <end position="45"/>
    </location>
</feature>
<dbReference type="PROSITE" id="PS00217">
    <property type="entry name" value="SUGAR_TRANSPORT_2"/>
    <property type="match status" value="1"/>
</dbReference>
<dbReference type="PANTHER" id="PTHR23508">
    <property type="entry name" value="CARBOXYLIC ACID TRANSPORTER PROTEIN HOMOLOG"/>
    <property type="match status" value="1"/>
</dbReference>
<dbReference type="SUPFAM" id="SSF103473">
    <property type="entry name" value="MFS general substrate transporter"/>
    <property type="match status" value="1"/>
</dbReference>
<evidence type="ECO:0000256" key="5">
    <source>
        <dbReference type="SAM" id="Phobius"/>
    </source>
</evidence>
<sequence length="437" mass="48235">MSASSTPASALPWWKEPTKDQWYAYCAAWLGWTLDAFDFTVFLLIMAPIAKEFGVPLIEVTAVFSVTLIMRLGGATASGWLADRLGRRAPLMISILWYSICNLAAGLSPTFTFLFVARALLGIGMGAEWPAGAALAMESWPVRSRGLMSGVLQGSWGLGFALSALAYGFLYEPFESIAPGYGWRGMLILGVLPALVCVWIRIYVKEPEVWTENKKIQNASKKQVTLPLFAIFKRKYLWNTFTGCLWMAANFCVYYAIWAMLGTYLQKELGWTPAQVAVPVFWGNILTFLACSFWGGMSERIGRRWALMLPCAISIFLVPIYLTTTDPIWFLTSFLIFICFVGGKDALNPGWLSERFPTEVRATAAGFVYHQGAVWGAAVAPLLTYFAVNQGMGFAKPMMYGTIGSLVVYVIAVFLGPETKGKVMTADLEVIEAEIPA</sequence>
<evidence type="ECO:0000256" key="3">
    <source>
        <dbReference type="ARBA" id="ARBA00022989"/>
    </source>
</evidence>
<feature type="transmembrane region" description="Helical" evidence="5">
    <location>
        <begin position="95"/>
        <end position="116"/>
    </location>
</feature>
<evidence type="ECO:0000259" key="6">
    <source>
        <dbReference type="PROSITE" id="PS50850"/>
    </source>
</evidence>
<name>A0A512NAC5_9HYPH</name>
<dbReference type="Gene3D" id="1.20.1250.20">
    <property type="entry name" value="MFS general substrate transporter like domains"/>
    <property type="match status" value="2"/>
</dbReference>